<organism evidence="1 2">
    <name type="scientific">Choanephora cucurbitarum</name>
    <dbReference type="NCBI Taxonomy" id="101091"/>
    <lineage>
        <taxon>Eukaryota</taxon>
        <taxon>Fungi</taxon>
        <taxon>Fungi incertae sedis</taxon>
        <taxon>Mucoromycota</taxon>
        <taxon>Mucoromycotina</taxon>
        <taxon>Mucoromycetes</taxon>
        <taxon>Mucorales</taxon>
        <taxon>Mucorineae</taxon>
        <taxon>Choanephoraceae</taxon>
        <taxon>Choanephoroideae</taxon>
        <taxon>Choanephora</taxon>
    </lineage>
</organism>
<sequence length="112" mass="12836">QRGSHQHNSVLVGYPLFSHPHHSLPKYHAIHCLQIHYHLMMPETSDDPLSLFLNLLPTQLSVFFHRLSVGPPYARFYTNLTTYNTLRSHRPHLAILGKDSLIGSHPILLLDV</sequence>
<name>A0A1C7MZP2_9FUNG</name>
<dbReference type="EMBL" id="LUGH01000892">
    <property type="protein sequence ID" value="OBZ82330.1"/>
    <property type="molecule type" value="Genomic_DNA"/>
</dbReference>
<reference evidence="1 2" key="1">
    <citation type="submission" date="2016-03" db="EMBL/GenBank/DDBJ databases">
        <title>Choanephora cucurbitarum.</title>
        <authorList>
            <person name="Min B."/>
            <person name="Park H."/>
            <person name="Park J.-H."/>
            <person name="Shin H.-D."/>
            <person name="Choi I.-G."/>
        </authorList>
    </citation>
    <scope>NUCLEOTIDE SEQUENCE [LARGE SCALE GENOMIC DNA]</scope>
    <source>
        <strain evidence="1 2">KUS-F28377</strain>
    </source>
</reference>
<dbReference type="Proteomes" id="UP000093000">
    <property type="component" value="Unassembled WGS sequence"/>
</dbReference>
<feature type="non-terminal residue" evidence="1">
    <location>
        <position position="1"/>
    </location>
</feature>
<keyword evidence="2" id="KW-1185">Reference proteome</keyword>
<dbReference type="InParanoid" id="A0A1C7MZP2"/>
<dbReference type="AlphaFoldDB" id="A0A1C7MZP2"/>
<accession>A0A1C7MZP2</accession>
<gene>
    <name evidence="1" type="ORF">A0J61_09617</name>
</gene>
<evidence type="ECO:0000313" key="1">
    <source>
        <dbReference type="EMBL" id="OBZ82330.1"/>
    </source>
</evidence>
<comment type="caution">
    <text evidence="1">The sequence shown here is derived from an EMBL/GenBank/DDBJ whole genome shotgun (WGS) entry which is preliminary data.</text>
</comment>
<protein>
    <submittedName>
        <fullName evidence="1">Uncharacterized protein</fullName>
    </submittedName>
</protein>
<proteinExistence type="predicted"/>
<evidence type="ECO:0000313" key="2">
    <source>
        <dbReference type="Proteomes" id="UP000093000"/>
    </source>
</evidence>